<feature type="region of interest" description="Disordered" evidence="2">
    <location>
        <begin position="1804"/>
        <end position="2104"/>
    </location>
</feature>
<feature type="compositionally biased region" description="Basic and acidic residues" evidence="2">
    <location>
        <begin position="2517"/>
        <end position="2526"/>
    </location>
</feature>
<feature type="compositionally biased region" description="Polar residues" evidence="2">
    <location>
        <begin position="381"/>
        <end position="402"/>
    </location>
</feature>
<name>A0AAW1QA36_9CHLO</name>
<protein>
    <submittedName>
        <fullName evidence="3">Uncharacterized protein</fullName>
    </submittedName>
</protein>
<feature type="compositionally biased region" description="Polar residues" evidence="2">
    <location>
        <begin position="1"/>
        <end position="12"/>
    </location>
</feature>
<dbReference type="Pfam" id="PF00514">
    <property type="entry name" value="Arm"/>
    <property type="match status" value="2"/>
</dbReference>
<dbReference type="SMART" id="SM00185">
    <property type="entry name" value="ARM"/>
    <property type="match status" value="12"/>
</dbReference>
<feature type="compositionally biased region" description="Polar residues" evidence="2">
    <location>
        <begin position="294"/>
        <end position="305"/>
    </location>
</feature>
<feature type="compositionally biased region" description="Low complexity" evidence="2">
    <location>
        <begin position="2674"/>
        <end position="2698"/>
    </location>
</feature>
<evidence type="ECO:0000256" key="2">
    <source>
        <dbReference type="SAM" id="MobiDB-lite"/>
    </source>
</evidence>
<feature type="repeat" description="ARM" evidence="1">
    <location>
        <begin position="915"/>
        <end position="959"/>
    </location>
</feature>
<feature type="compositionally biased region" description="Basic and acidic residues" evidence="2">
    <location>
        <begin position="467"/>
        <end position="481"/>
    </location>
</feature>
<evidence type="ECO:0000313" key="4">
    <source>
        <dbReference type="Proteomes" id="UP001438707"/>
    </source>
</evidence>
<feature type="compositionally biased region" description="Polar residues" evidence="2">
    <location>
        <begin position="1878"/>
        <end position="1893"/>
    </location>
</feature>
<dbReference type="PROSITE" id="PS50176">
    <property type="entry name" value="ARM_REPEAT"/>
    <property type="match status" value="1"/>
</dbReference>
<comment type="caution">
    <text evidence="3">The sequence shown here is derived from an EMBL/GenBank/DDBJ whole genome shotgun (WGS) entry which is preliminary data.</text>
</comment>
<feature type="compositionally biased region" description="Low complexity" evidence="2">
    <location>
        <begin position="485"/>
        <end position="496"/>
    </location>
</feature>
<keyword evidence="4" id="KW-1185">Reference proteome</keyword>
<feature type="compositionally biased region" description="Low complexity" evidence="2">
    <location>
        <begin position="84"/>
        <end position="93"/>
    </location>
</feature>
<dbReference type="SUPFAM" id="SSF48371">
    <property type="entry name" value="ARM repeat"/>
    <property type="match status" value="2"/>
</dbReference>
<dbReference type="Gene3D" id="1.25.10.10">
    <property type="entry name" value="Leucine-rich Repeat Variant"/>
    <property type="match status" value="4"/>
</dbReference>
<feature type="compositionally biased region" description="Low complexity" evidence="2">
    <location>
        <begin position="1744"/>
        <end position="1765"/>
    </location>
</feature>
<feature type="compositionally biased region" description="Low complexity" evidence="2">
    <location>
        <begin position="2005"/>
        <end position="2016"/>
    </location>
</feature>
<feature type="compositionally biased region" description="Low complexity" evidence="2">
    <location>
        <begin position="2504"/>
        <end position="2515"/>
    </location>
</feature>
<feature type="region of interest" description="Disordered" evidence="2">
    <location>
        <begin position="2348"/>
        <end position="2368"/>
    </location>
</feature>
<feature type="compositionally biased region" description="Low complexity" evidence="2">
    <location>
        <begin position="1676"/>
        <end position="1685"/>
    </location>
</feature>
<organism evidence="3 4">
    <name type="scientific">Apatococcus lobatus</name>
    <dbReference type="NCBI Taxonomy" id="904363"/>
    <lineage>
        <taxon>Eukaryota</taxon>
        <taxon>Viridiplantae</taxon>
        <taxon>Chlorophyta</taxon>
        <taxon>core chlorophytes</taxon>
        <taxon>Trebouxiophyceae</taxon>
        <taxon>Chlorellales</taxon>
        <taxon>Chlorellaceae</taxon>
        <taxon>Apatococcus</taxon>
    </lineage>
</organism>
<feature type="compositionally biased region" description="Polar residues" evidence="2">
    <location>
        <begin position="2469"/>
        <end position="2486"/>
    </location>
</feature>
<feature type="compositionally biased region" description="Low complexity" evidence="2">
    <location>
        <begin position="244"/>
        <end position="255"/>
    </location>
</feature>
<dbReference type="PANTHER" id="PTHR46241">
    <property type="entry name" value="ARMADILLO REPEAT-CONTAINING PROTEIN 4 ARMC4"/>
    <property type="match status" value="1"/>
</dbReference>
<evidence type="ECO:0000256" key="1">
    <source>
        <dbReference type="PROSITE-ProRule" id="PRU00259"/>
    </source>
</evidence>
<dbReference type="InterPro" id="IPR016024">
    <property type="entry name" value="ARM-type_fold"/>
</dbReference>
<feature type="compositionally biased region" description="Polar residues" evidence="2">
    <location>
        <begin position="1836"/>
        <end position="1855"/>
    </location>
</feature>
<reference evidence="3 4" key="1">
    <citation type="journal article" date="2024" name="Nat. Commun.">
        <title>Phylogenomics reveals the evolutionary origins of lichenization in chlorophyte algae.</title>
        <authorList>
            <person name="Puginier C."/>
            <person name="Libourel C."/>
            <person name="Otte J."/>
            <person name="Skaloud P."/>
            <person name="Haon M."/>
            <person name="Grisel S."/>
            <person name="Petersen M."/>
            <person name="Berrin J.G."/>
            <person name="Delaux P.M."/>
            <person name="Dal Grande F."/>
            <person name="Keller J."/>
        </authorList>
    </citation>
    <scope>NUCLEOTIDE SEQUENCE [LARGE SCALE GENOMIC DNA]</scope>
    <source>
        <strain evidence="3 4">SAG 2145</strain>
    </source>
</reference>
<dbReference type="InterPro" id="IPR011989">
    <property type="entry name" value="ARM-like"/>
</dbReference>
<feature type="compositionally biased region" description="Pro residues" evidence="2">
    <location>
        <begin position="146"/>
        <end position="156"/>
    </location>
</feature>
<dbReference type="InterPro" id="IPR000225">
    <property type="entry name" value="Armadillo"/>
</dbReference>
<accession>A0AAW1QA36</accession>
<feature type="region of interest" description="Disordered" evidence="2">
    <location>
        <begin position="2383"/>
        <end position="2704"/>
    </location>
</feature>
<dbReference type="Proteomes" id="UP001438707">
    <property type="component" value="Unassembled WGS sequence"/>
</dbReference>
<feature type="compositionally biased region" description="Low complexity" evidence="2">
    <location>
        <begin position="1656"/>
        <end position="1668"/>
    </location>
</feature>
<feature type="compositionally biased region" description="Polar residues" evidence="2">
    <location>
        <begin position="430"/>
        <end position="440"/>
    </location>
</feature>
<feature type="compositionally biased region" description="Basic and acidic residues" evidence="2">
    <location>
        <begin position="1966"/>
        <end position="1986"/>
    </location>
</feature>
<feature type="compositionally biased region" description="Low complexity" evidence="2">
    <location>
        <begin position="224"/>
        <end position="237"/>
    </location>
</feature>
<feature type="compositionally biased region" description="Polar residues" evidence="2">
    <location>
        <begin position="2079"/>
        <end position="2097"/>
    </location>
</feature>
<feature type="compositionally biased region" description="Low complexity" evidence="2">
    <location>
        <begin position="101"/>
        <end position="118"/>
    </location>
</feature>
<feature type="compositionally biased region" description="Polar residues" evidence="2">
    <location>
        <begin position="1951"/>
        <end position="1961"/>
    </location>
</feature>
<feature type="region of interest" description="Disordered" evidence="2">
    <location>
        <begin position="1"/>
        <end position="554"/>
    </location>
</feature>
<proteinExistence type="predicted"/>
<feature type="compositionally biased region" description="Basic residues" evidence="2">
    <location>
        <begin position="2455"/>
        <end position="2465"/>
    </location>
</feature>
<feature type="compositionally biased region" description="Polar residues" evidence="2">
    <location>
        <begin position="1605"/>
        <end position="1614"/>
    </location>
</feature>
<feature type="compositionally biased region" description="Basic and acidic residues" evidence="2">
    <location>
        <begin position="1698"/>
        <end position="1708"/>
    </location>
</feature>
<feature type="compositionally biased region" description="Low complexity" evidence="2">
    <location>
        <begin position="176"/>
        <end position="192"/>
    </location>
</feature>
<feature type="compositionally biased region" description="Polar residues" evidence="2">
    <location>
        <begin position="2391"/>
        <end position="2408"/>
    </location>
</feature>
<sequence length="2738" mass="288023">MSGNQRNNTSRSAFRDLKKLVSRRRPKEPQQLTKKQAADPVGAPEPVLYQNPLGHQQRAKTSLQGQAVNGKGPSGADAAPNGAQQTPQQPLQQVSAENPFIQAGPAAGAAPIQPTQPQSTVTTIPSVHVAATPLVGAPTPGALPRADPPTPDPSSPLPLSQGVVPLAAPSDDEEFPQQQQQQRQQELPLQQPTRSGSPSKPLRSRKGLPYGGPIPTSDVEEEAAAAAAVAAAAMAGPAGPPALTPTLREAARAAAGSSSPQPDTPQLRPHGPPALDTPQFVVGSNPDRMHRLKSSPQQGSKQPTRNGERAGLGGAPRPRIQVPPDIDQGLDGNLANGLSDTATGAGVRQGRIQFAADPQLQGGDDVEEEISPDPGRVKLHQQLSPHMSANESGATWASSPSPTVGPGKARSRPPHGLSVMQPMRDFPTLVQPTQSPPTSGDTRSPSPDKRRRRRPSDGSGTGVDEVTSARRPSEMWGRPEHNVPQQQSSTSGSSSSAMRQEATMREHVNAAAWPTPALNRQQSGRSGGDDTNDSPGSLPRNRSLDSPEGAPGHLANGVRQLAESVVKSVGREQKEAAILKLYAVLNQATWVAPHAEGWASAFIGLLDLGLARFIKHAAGIVIRRDKGFSDAVRAMAASTLKAIMKWVEREVEPPEGIKRNPERRRRIRMALEEVVADRLSQQEMPLRRQTIPEDGQPEHRTLPRNTFDVLDSSGALEGFLDPDPSINNGGSSILDSHGLLGPAMDTEALEGIMRMNKRSANIMDTQILSTTGSMLDTQDLAGSISGYRGALRAAVWLFKSDQADGFYAVSSLLGSMAKMNPSNLDAIGGAKLVKPLMWVLRNGDRDCKYAAARALKFFAVDSACRYQISRHDRYLRALARMLQSGVQDAQYVTCGLLTTLLSEDASCHWVLAQAGVIPGFVGILKHPSANPKVKAQASLALKHLTATSQRNRDAFVASGGLTHLRQLLMEGSDEAQYNAARILRHLALGQRAEHRTAALESVEALVGCLKRGRPRVAFACAAALAMVLEGHPEGCQSVHELGGLPPLMQMLSMGGAQAKRAAAEVLQALAAEHMPLKSEIAAAGAVPLLVSLLRQGNLQQQAAGAGALQALAFTPHSTELARDIAKAGAINRLVAMLSHGPVPMRCAAAGTLCNLSLACPANQASIVAAGAIPAFAELLYEAQPDGQYSAAAALFNLAADSTPLLQAYKDAEVVEVLVPLLHQRSWYCRIVAADVLARLATELDIAANIVEQDCLLHLVSLLRLPHKPGMLELTDEYVSHLSYERGEEVVVMKGYKFAKAKLAAAASLGCLAAVLDPERDAEVLKQGKVVAELTAMLQSGLPAARQLAACALGDLAFFMPEVAAEITAGGVLTTLLALVSKWETGRKSNPSSQSAQALIAVEDAGAAAGAIAGLLGPLSRPQLVDAAVRQGCLGPLIALLRHGSPMARFKAAAALKSLAREPEAAQEKSLAKTAQAAVAGREVSSLMSAALTPETIPAGDGRATATMIRSAMAKSSTGFAITPKPSANLYILLQIPFEALLPAEVRRMVAPDSHIPAAELAPEAYQGRPDDIQGLQLEDRSPSLALSEEPAPPLGERRKKAAKRAQSSGASVMSSPGRALPGNEPPPQDPLTSSPTMPSHRRTLPGNLPPPPDTSSPPRTVSSASKATPLPPPLSPSAQDALALLQQRPTFPPRMKSLQRDLPAEESRPLGIGVPPETRLGPQQETPEPIPPSLRGDGEANGDQAMRQSSRRSTSQRASSSAGQAHVPHADLGDEAALPVGTASIYGDVAQPAEYPQAGAVSYAAPQHPYGQDAPAHPAMVSEPLRGGFSRCNAPQVAQSSRNSLSQPGDGTGSVSDLVIMPMSASHAAALRADAEQESGSSQRDPLSGQQTDDYQHEAYSPRAAQARPISAFSSQPLLGDHQDDPSASEGYPQSSLPQGRLGYGAAASSGPENSGFNQLGSFGARAEEDMRHSNGEAGQEWRGDEGPDDLAQYLCSSRPPPDSALQEALQQNAEASGGILDSPHLPQIEIRDPEETPQSQGWIRMRAGRIGEASEPVSELVSEQAPAHLEPGPDSGASFLSASSFVPMPESNSGPTHQEHMSNLAAEPADRLQLLSPAEESGPNFRMADSLDAAPAPADEIRPTGSMALLAPAAESGASFQTAHSFGALAEASEDGRMVNDITADVGLPHQQSSESTTYQHGNPLFVTHESGSFEEEALAAQTQAPAGLETNEAARQPQPVVLDNASYSQASMGPVAVHPSNSIHTLPAQAAWGPLTDTHGPNMGIAESGRHTAPLVSHAGLRSHQHSRSDASLRQSPAPIAEQQPVSGIQPAAAVTGVADLYRSHNPQHIASTDPPRFNAPHSSPQAAIRPAATFQDQSPAYETLPSHPVSQPALTSQAIPRSSSPRGVADLYRRGGSSFGPAGGPSSSSSKRSRSRPSQPTALSDSQSHSGSRSRSRDRNHRQALGISSSEIAGSRAGSSFRSESIAEAPGGRSDGTFQPDGGYRRSSGTRRSGSREGRDRSDMGPSEPRLASISVNRRSAEGRLKPQQELSPRSHARQVSQALAHLQAEHKQRFAVPGSAADQPTADAASEGEAPSIGLQRPAPAMPRASGVGRLSDSSGTSAYLNHKARFMQSRKPSGKGPLNPILSSFAEEDSDSDEDHKAIQGLMGRTPAATATAARLPRQPRRAPTTALPQDVGSVQAMRDAQQSLLDTWVDDMPSVPVLAHLKRKLSKS</sequence>
<dbReference type="EMBL" id="JALJOS010000049">
    <property type="protein sequence ID" value="KAK9819195.1"/>
    <property type="molecule type" value="Genomic_DNA"/>
</dbReference>
<feature type="region of interest" description="Disordered" evidence="2">
    <location>
        <begin position="1579"/>
        <end position="1775"/>
    </location>
</feature>
<feature type="region of interest" description="Disordered" evidence="2">
    <location>
        <begin position="2300"/>
        <end position="2331"/>
    </location>
</feature>
<evidence type="ECO:0000313" key="3">
    <source>
        <dbReference type="EMBL" id="KAK9819195.1"/>
    </source>
</evidence>
<dbReference type="PANTHER" id="PTHR46241:SF1">
    <property type="entry name" value="OUTER DYNEIN ARM-DOCKING COMPLEX SUBUNIT 2"/>
    <property type="match status" value="1"/>
</dbReference>
<gene>
    <name evidence="3" type="ORF">WJX74_001469</name>
</gene>